<dbReference type="InterPro" id="IPR036872">
    <property type="entry name" value="CH_dom_sf"/>
</dbReference>
<dbReference type="Proteomes" id="UP000289886">
    <property type="component" value="Unassembled WGS sequence"/>
</dbReference>
<dbReference type="GO" id="GO:0035371">
    <property type="term" value="C:microtubule plus-end"/>
    <property type="evidence" value="ECO:0007669"/>
    <property type="project" value="TreeGrafter"/>
</dbReference>
<dbReference type="GO" id="GO:0005884">
    <property type="term" value="C:actin filament"/>
    <property type="evidence" value="ECO:0007669"/>
    <property type="project" value="TreeGrafter"/>
</dbReference>
<dbReference type="PANTHER" id="PTHR46756:SF21">
    <property type="entry name" value="GAS2-LIKE PROTEIN 2"/>
    <property type="match status" value="1"/>
</dbReference>
<organism evidence="2 3">
    <name type="scientific">Acipenser ruthenus</name>
    <name type="common">Sterlet sturgeon</name>
    <dbReference type="NCBI Taxonomy" id="7906"/>
    <lineage>
        <taxon>Eukaryota</taxon>
        <taxon>Metazoa</taxon>
        <taxon>Chordata</taxon>
        <taxon>Craniata</taxon>
        <taxon>Vertebrata</taxon>
        <taxon>Euteleostomi</taxon>
        <taxon>Actinopterygii</taxon>
        <taxon>Chondrostei</taxon>
        <taxon>Acipenseriformes</taxon>
        <taxon>Acipenseridae</taxon>
        <taxon>Acipenser</taxon>
    </lineage>
</organism>
<dbReference type="PANTHER" id="PTHR46756">
    <property type="entry name" value="TRANSGELIN"/>
    <property type="match status" value="1"/>
</dbReference>
<dbReference type="GO" id="GO:0005737">
    <property type="term" value="C:cytoplasm"/>
    <property type="evidence" value="ECO:0007669"/>
    <property type="project" value="TreeGrafter"/>
</dbReference>
<protein>
    <submittedName>
        <fullName evidence="2">GAS2-like protein 2</fullName>
    </submittedName>
</protein>
<proteinExistence type="predicted"/>
<accession>A0A444UFF4</accession>
<dbReference type="GO" id="GO:1904825">
    <property type="term" value="P:protein localization to microtubule plus-end"/>
    <property type="evidence" value="ECO:0007669"/>
    <property type="project" value="TreeGrafter"/>
</dbReference>
<feature type="domain" description="Calponin-homology (CH)" evidence="1">
    <location>
        <begin position="24"/>
        <end position="118"/>
    </location>
</feature>
<evidence type="ECO:0000313" key="2">
    <source>
        <dbReference type="EMBL" id="RXM33905.1"/>
    </source>
</evidence>
<dbReference type="SUPFAM" id="SSF47576">
    <property type="entry name" value="Calponin-homology domain, CH-domain"/>
    <property type="match status" value="1"/>
</dbReference>
<keyword evidence="3" id="KW-1185">Reference proteome</keyword>
<dbReference type="GO" id="GO:0051764">
    <property type="term" value="P:actin crosslink formation"/>
    <property type="evidence" value="ECO:0007669"/>
    <property type="project" value="TreeGrafter"/>
</dbReference>
<gene>
    <name evidence="2" type="ORF">EOD39_14618</name>
</gene>
<evidence type="ECO:0000259" key="1">
    <source>
        <dbReference type="Pfam" id="PF00307"/>
    </source>
</evidence>
<evidence type="ECO:0000313" key="3">
    <source>
        <dbReference type="Proteomes" id="UP000289886"/>
    </source>
</evidence>
<dbReference type="EMBL" id="SCEB01214673">
    <property type="protein sequence ID" value="RXM33905.1"/>
    <property type="molecule type" value="Genomic_DNA"/>
</dbReference>
<comment type="caution">
    <text evidence="2">The sequence shown here is derived from an EMBL/GenBank/DDBJ whole genome shotgun (WGS) entry which is preliminary data.</text>
</comment>
<dbReference type="AlphaFoldDB" id="A0A444UFF4"/>
<name>A0A444UFF4_ACIRT</name>
<dbReference type="GO" id="GO:0008017">
    <property type="term" value="F:microtubule binding"/>
    <property type="evidence" value="ECO:0007669"/>
    <property type="project" value="TreeGrafter"/>
</dbReference>
<dbReference type="GO" id="GO:0001578">
    <property type="term" value="P:microtubule bundle formation"/>
    <property type="evidence" value="ECO:0007669"/>
    <property type="project" value="TreeGrafter"/>
</dbReference>
<dbReference type="InterPro" id="IPR001715">
    <property type="entry name" value="CH_dom"/>
</dbReference>
<reference evidence="2 3" key="1">
    <citation type="submission" date="2019-01" db="EMBL/GenBank/DDBJ databases">
        <title>Draft Genome and Complete Hox-Cluster Characterization of the Sterlet Sturgeon (Acipenser ruthenus).</title>
        <authorList>
            <person name="Wei Q."/>
        </authorList>
    </citation>
    <scope>NUCLEOTIDE SEQUENCE [LARGE SCALE GENOMIC DNA]</scope>
    <source>
        <strain evidence="2">WHYD16114868_AA</strain>
        <tissue evidence="2">Blood</tissue>
    </source>
</reference>
<dbReference type="Pfam" id="PF00307">
    <property type="entry name" value="CH"/>
    <property type="match status" value="1"/>
</dbReference>
<dbReference type="GO" id="GO:0031110">
    <property type="term" value="P:regulation of microtubule polymerization or depolymerization"/>
    <property type="evidence" value="ECO:0007669"/>
    <property type="project" value="TreeGrafter"/>
</dbReference>
<dbReference type="GO" id="GO:0008093">
    <property type="term" value="F:cytoskeletal anchor activity"/>
    <property type="evidence" value="ECO:0007669"/>
    <property type="project" value="TreeGrafter"/>
</dbReference>
<sequence length="154" mass="17708">MSGIHSATKSIRPFRSSEEYLYAMKEDLAEWLKDLYGVEINVDKFLEVLETGSLLCHHANSVTQVAAEFLREYPSLAERMKLPRSGVTFVSSAQPATFLARDNISNFINWSRNQMHIKGKSFKNIYILIRAHMWELRTQSELIAVATVFNFLSF</sequence>
<dbReference type="GO" id="GO:0051015">
    <property type="term" value="F:actin filament binding"/>
    <property type="evidence" value="ECO:0007669"/>
    <property type="project" value="TreeGrafter"/>
</dbReference>
<dbReference type="GO" id="GO:0001725">
    <property type="term" value="C:stress fiber"/>
    <property type="evidence" value="ECO:0007669"/>
    <property type="project" value="TreeGrafter"/>
</dbReference>
<dbReference type="Gene3D" id="1.10.418.10">
    <property type="entry name" value="Calponin-like domain"/>
    <property type="match status" value="1"/>
</dbReference>